<feature type="compositionally biased region" description="Acidic residues" evidence="1">
    <location>
        <begin position="582"/>
        <end position="593"/>
    </location>
</feature>
<comment type="caution">
    <text evidence="3">The sequence shown here is derived from an EMBL/GenBank/DDBJ whole genome shotgun (WGS) entry which is preliminary data.</text>
</comment>
<keyword evidence="2" id="KW-0472">Membrane</keyword>
<feature type="compositionally biased region" description="Low complexity" evidence="1">
    <location>
        <begin position="654"/>
        <end position="665"/>
    </location>
</feature>
<dbReference type="EMBL" id="PRLM01000002">
    <property type="protein sequence ID" value="RYC75021.1"/>
    <property type="molecule type" value="Genomic_DNA"/>
</dbReference>
<proteinExistence type="predicted"/>
<gene>
    <name evidence="3" type="ORF">G3RUM_00302</name>
</gene>
<feature type="compositionally biased region" description="Polar residues" evidence="1">
    <location>
        <begin position="609"/>
        <end position="633"/>
    </location>
</feature>
<feature type="compositionally biased region" description="Low complexity" evidence="1">
    <location>
        <begin position="673"/>
        <end position="688"/>
    </location>
</feature>
<evidence type="ECO:0000256" key="2">
    <source>
        <dbReference type="SAM" id="Phobius"/>
    </source>
</evidence>
<organism evidence="3 4">
    <name type="scientific">Candidatus Nanosyncoccus alces</name>
    <dbReference type="NCBI Taxonomy" id="2171997"/>
    <lineage>
        <taxon>Bacteria</taxon>
        <taxon>Candidatus Saccharimonadota</taxon>
        <taxon>Candidatus Nanosyncoccalia</taxon>
        <taxon>Candidatus Nanosyncoccales</taxon>
        <taxon>Candidatus Nanosyncoccaceae</taxon>
        <taxon>Candidatus Nanosyncoccus</taxon>
    </lineage>
</organism>
<sequence length="750" mass="82576">MLYYIYYMVIQRGNYVKKRKHISLSKKIIASILAVGLVFLVPGKSSAVTIDGLAYFVGSTTEYHYIANVTSAFDVRGKINGSNTYNFQTTYKNGGYTVDFEVDGVNRSVQRVSNGTTVTNKGVQLTLISETTNNGLDVHLHIYNPESNGEHTYRVAMTADVQLGSNDYAAIYKKDHSGLVVTQDDATNSEDYGAKVFIDFTPSVNTSWLGDYKNRAANKYTDGTVSAYTVADKVDTAAAWSWNGNVSGGETANLTTSYKLTETNTTKVYFYDQDGELVDEKEALVGGALALPNLSEPEEGYLHVWCEDASDDSTCYGGGASIIVEEDDLSLYENYIVDPTYVKTSTISFYDQNNSLVDKKEAPVGEEITLPTLSEPEEGYLHLWCADTVDLTTCYEGDSSIVVGDDNLSLHEAFFKDPSYVRTNKISFYNQAGEIVEERDVPVGEETILPNLTAPEEGYLHLWCEDSTDINTCHAGGATIVVEADLSLHESYIEDPNYVRTNKISFYDQANVLLEEREVPVGEETTLPALSEPEEGYLHLWCKDSTDINTCYAGDSVITVEEDLDLHEAYITDPSYVPPVDPVDDPDNPDDPIDPVPSDDPTDEPVDNPTDNPSDAPSEDNSSNIADNSSTGDNAVIYEVQSVTYSNNTVRVNTVTNVDPTPTDNNDTEEVATTSGQSNNTSSTNNSDSLEKTDPLGVTSRDNSSNGIWDILKIILPCLALSLFSFFFFIILFKRKKDDDEEEEESAQKS</sequence>
<evidence type="ECO:0000313" key="4">
    <source>
        <dbReference type="Proteomes" id="UP001191019"/>
    </source>
</evidence>
<feature type="region of interest" description="Disordered" evidence="1">
    <location>
        <begin position="654"/>
        <end position="702"/>
    </location>
</feature>
<keyword evidence="2" id="KW-0812">Transmembrane</keyword>
<protein>
    <submittedName>
        <fullName evidence="3">Uncharacterized protein</fullName>
    </submittedName>
</protein>
<keyword evidence="4" id="KW-1185">Reference proteome</keyword>
<evidence type="ECO:0000313" key="3">
    <source>
        <dbReference type="EMBL" id="RYC75021.1"/>
    </source>
</evidence>
<reference evidence="3 4" key="2">
    <citation type="journal article" date="2020" name="Cell Rep.">
        <title>Acquisition and Adaptation of Ultra-small Parasitic Reduced Genome Bacteria to Mammalian Hosts.</title>
        <authorList>
            <person name="McLean J.S."/>
            <person name="Bor B."/>
            <person name="Kerns K.A."/>
            <person name="Liu Q."/>
            <person name="To T.T."/>
            <person name="Solden L."/>
            <person name="Hendrickson E.L."/>
            <person name="Wrighton K."/>
            <person name="Shi W."/>
            <person name="He X."/>
        </authorList>
    </citation>
    <scope>NUCLEOTIDE SEQUENCE [LARGE SCALE GENOMIC DNA]</scope>
    <source>
        <strain evidence="3 4">TM7_G3_2_Rum_HOT_351B</strain>
    </source>
</reference>
<evidence type="ECO:0000256" key="1">
    <source>
        <dbReference type="SAM" id="MobiDB-lite"/>
    </source>
</evidence>
<keyword evidence="2" id="KW-1133">Transmembrane helix</keyword>
<feature type="region of interest" description="Disordered" evidence="1">
    <location>
        <begin position="573"/>
        <end position="633"/>
    </location>
</feature>
<name>A0ABY0FMD4_9BACT</name>
<accession>A0ABY0FMD4</accession>
<dbReference type="Proteomes" id="UP001191019">
    <property type="component" value="Unassembled WGS sequence"/>
</dbReference>
<feature type="transmembrane region" description="Helical" evidence="2">
    <location>
        <begin position="714"/>
        <end position="733"/>
    </location>
</feature>
<reference evidence="3 4" key="1">
    <citation type="journal article" date="2018" name="bioRxiv">
        <title>Evidence of independent acquisition and adaption of ultra-small bacteria to human hosts across the highly diverse yet reduced genomes of the phylum Saccharibacteria.</title>
        <authorList>
            <person name="McLean J.S."/>
            <person name="Bor B."/>
            <person name="To T.T."/>
            <person name="Liu Q."/>
            <person name="Kearns K.A."/>
            <person name="Solden L.M."/>
            <person name="Wrighton K.C."/>
            <person name="He X."/>
            <person name="Shi W."/>
        </authorList>
    </citation>
    <scope>NUCLEOTIDE SEQUENCE [LARGE SCALE GENOMIC DNA]</scope>
    <source>
        <strain evidence="3 4">TM7_G3_2_Rum_HOT_351B</strain>
    </source>
</reference>